<dbReference type="AlphaFoldDB" id="F3NTS0"/>
<keyword evidence="3" id="KW-1185">Reference proteome</keyword>
<comment type="caution">
    <text evidence="2">The sequence shown here is derived from an EMBL/GenBank/DDBJ whole genome shotgun (WGS) entry which is preliminary data.</text>
</comment>
<dbReference type="STRING" id="996637.SGM_6370"/>
<feature type="region of interest" description="Disordered" evidence="1">
    <location>
        <begin position="35"/>
        <end position="75"/>
    </location>
</feature>
<sequence length="107" mass="11496">MGSPGTREGRSAPLGWRRRVYATAVRPGVRVRAAALVRAGGTPRPGGRRPGRPPRSQPPCNLPRRSIACGSRGTTVPTGVPGCRGRRTGVTSWRTPTGTWRACRGWR</sequence>
<evidence type="ECO:0000313" key="3">
    <source>
        <dbReference type="Proteomes" id="UP000003022"/>
    </source>
</evidence>
<dbReference type="Proteomes" id="UP000003022">
    <property type="component" value="Unassembled WGS sequence"/>
</dbReference>
<protein>
    <submittedName>
        <fullName evidence="2">Uncharacterized protein</fullName>
    </submittedName>
</protein>
<proteinExistence type="predicted"/>
<evidence type="ECO:0000256" key="1">
    <source>
        <dbReference type="SAM" id="MobiDB-lite"/>
    </source>
</evidence>
<name>F3NTS0_9ACTN</name>
<organism evidence="2 3">
    <name type="scientific">Streptomyces griseoaurantiacus M045</name>
    <dbReference type="NCBI Taxonomy" id="996637"/>
    <lineage>
        <taxon>Bacteria</taxon>
        <taxon>Bacillati</taxon>
        <taxon>Actinomycetota</taxon>
        <taxon>Actinomycetes</taxon>
        <taxon>Kitasatosporales</taxon>
        <taxon>Streptomycetaceae</taxon>
        <taxon>Streptomyces</taxon>
        <taxon>Streptomyces aurantiacus group</taxon>
    </lineage>
</organism>
<dbReference type="EMBL" id="AEYX01000046">
    <property type="protein sequence ID" value="EGG43230.1"/>
    <property type="molecule type" value="Genomic_DNA"/>
</dbReference>
<reference evidence="2 3" key="1">
    <citation type="journal article" date="2011" name="J. Bacteriol.">
        <title>Draft genome sequence of the marine bacterium Streptomyces griseoaurantiacus M045, which produces novel manumycin-type antibiotics with a pABA core component.</title>
        <authorList>
            <person name="Li F."/>
            <person name="Jiang P."/>
            <person name="Zheng H."/>
            <person name="Wang S."/>
            <person name="Zhao G."/>
            <person name="Qin S."/>
            <person name="Liu Z."/>
        </authorList>
    </citation>
    <scope>NUCLEOTIDE SEQUENCE [LARGE SCALE GENOMIC DNA]</scope>
    <source>
        <strain evidence="2 3">M045</strain>
    </source>
</reference>
<gene>
    <name evidence="2" type="ORF">SGM_6370</name>
</gene>
<evidence type="ECO:0000313" key="2">
    <source>
        <dbReference type="EMBL" id="EGG43230.1"/>
    </source>
</evidence>
<accession>F3NTS0</accession>